<evidence type="ECO:0000256" key="7">
    <source>
        <dbReference type="ARBA" id="ARBA00023136"/>
    </source>
</evidence>
<keyword evidence="7 8" id="KW-0472">Membrane</keyword>
<dbReference type="NCBIfam" id="TIGR00688">
    <property type="entry name" value="rarD"/>
    <property type="match status" value="1"/>
</dbReference>
<comment type="subcellular location">
    <subcellularLocation>
        <location evidence="1">Cell membrane</location>
        <topology evidence="1">Multi-pass membrane protein</topology>
    </subcellularLocation>
</comment>
<organism evidence="9 10">
    <name type="scientific">Pseudogulbenkiania subflava DSM 22618</name>
    <dbReference type="NCBI Taxonomy" id="1123014"/>
    <lineage>
        <taxon>Bacteria</taxon>
        <taxon>Pseudomonadati</taxon>
        <taxon>Pseudomonadota</taxon>
        <taxon>Betaproteobacteria</taxon>
        <taxon>Neisseriales</taxon>
        <taxon>Chromobacteriaceae</taxon>
        <taxon>Pseudogulbenkiania</taxon>
    </lineage>
</organism>
<accession>A0A1Y6CAH6</accession>
<dbReference type="SUPFAM" id="SSF103481">
    <property type="entry name" value="Multidrug resistance efflux transporter EmrE"/>
    <property type="match status" value="1"/>
</dbReference>
<dbReference type="Proteomes" id="UP000192920">
    <property type="component" value="Unassembled WGS sequence"/>
</dbReference>
<feature type="transmembrane region" description="Helical" evidence="8">
    <location>
        <begin position="12"/>
        <end position="31"/>
    </location>
</feature>
<feature type="transmembrane region" description="Helical" evidence="8">
    <location>
        <begin position="80"/>
        <end position="101"/>
    </location>
</feature>
<reference evidence="10" key="1">
    <citation type="submission" date="2017-04" db="EMBL/GenBank/DDBJ databases">
        <authorList>
            <person name="Varghese N."/>
            <person name="Submissions S."/>
        </authorList>
    </citation>
    <scope>NUCLEOTIDE SEQUENCE [LARGE SCALE GENOMIC DNA]</scope>
    <source>
        <strain evidence="10">DSM 22618</strain>
    </source>
</reference>
<evidence type="ECO:0000256" key="5">
    <source>
        <dbReference type="ARBA" id="ARBA00022692"/>
    </source>
</evidence>
<dbReference type="EMBL" id="FXAG01000021">
    <property type="protein sequence ID" value="SMF44589.1"/>
    <property type="molecule type" value="Genomic_DNA"/>
</dbReference>
<evidence type="ECO:0000256" key="3">
    <source>
        <dbReference type="ARBA" id="ARBA00022448"/>
    </source>
</evidence>
<keyword evidence="6 8" id="KW-1133">Transmembrane helix</keyword>
<proteinExistence type="inferred from homology"/>
<feature type="transmembrane region" description="Helical" evidence="8">
    <location>
        <begin position="218"/>
        <end position="239"/>
    </location>
</feature>
<feature type="transmembrane region" description="Helical" evidence="8">
    <location>
        <begin position="107"/>
        <end position="128"/>
    </location>
</feature>
<gene>
    <name evidence="9" type="ORF">SAMN02745746_03321</name>
</gene>
<evidence type="ECO:0000256" key="6">
    <source>
        <dbReference type="ARBA" id="ARBA00022989"/>
    </source>
</evidence>
<comment type="similarity">
    <text evidence="2">Belongs to the EamA transporter family.</text>
</comment>
<feature type="transmembrane region" description="Helical" evidence="8">
    <location>
        <begin position="246"/>
        <end position="266"/>
    </location>
</feature>
<evidence type="ECO:0000256" key="1">
    <source>
        <dbReference type="ARBA" id="ARBA00004651"/>
    </source>
</evidence>
<feature type="transmembrane region" description="Helical" evidence="8">
    <location>
        <begin position="43"/>
        <end position="60"/>
    </location>
</feature>
<feature type="transmembrane region" description="Helical" evidence="8">
    <location>
        <begin position="278"/>
        <end position="297"/>
    </location>
</feature>
<evidence type="ECO:0000256" key="4">
    <source>
        <dbReference type="ARBA" id="ARBA00022475"/>
    </source>
</evidence>
<dbReference type="InterPro" id="IPR037185">
    <property type="entry name" value="EmrE-like"/>
</dbReference>
<sequence>MMQLGNNGHPYRGVALSVTSSCLFAGLYYYATLLSPLSGEQIFGWRMLLTLPCVTLFMLVSREWKHVVQVFTRLRRRPALFLGLLCSSALLGTQQWLFMWAPLNGRGLQVSLGYFLLPLVMLLVGRLLYREPLSWLQTLAGVSAACGVAHELYRVGGFSWEALLVALGFPLYFMLRRRLATEHLGGLWFDMLLTLPFATWVVVGQHTGSQPFVQHPSLYLLVIILALISATAFMAYITASRLLPMGLFGLLGYVEPVLMLLVALTLGEHIQADEWLTYFPIWAAVALLVVEGVKHVLRER</sequence>
<dbReference type="STRING" id="1123014.SAMN02745746_03321"/>
<evidence type="ECO:0000313" key="10">
    <source>
        <dbReference type="Proteomes" id="UP000192920"/>
    </source>
</evidence>
<evidence type="ECO:0000256" key="2">
    <source>
        <dbReference type="ARBA" id="ARBA00007362"/>
    </source>
</evidence>
<keyword evidence="4" id="KW-1003">Cell membrane</keyword>
<keyword evidence="10" id="KW-1185">Reference proteome</keyword>
<dbReference type="GO" id="GO:0005886">
    <property type="term" value="C:plasma membrane"/>
    <property type="evidence" value="ECO:0007669"/>
    <property type="project" value="UniProtKB-SubCell"/>
</dbReference>
<feature type="transmembrane region" description="Helical" evidence="8">
    <location>
        <begin position="187"/>
        <end position="206"/>
    </location>
</feature>
<protein>
    <submittedName>
        <fullName evidence="9">Chloramphenicol-sensitive protein RarD</fullName>
    </submittedName>
</protein>
<dbReference type="AlphaFoldDB" id="A0A1Y6CAH6"/>
<keyword evidence="5 8" id="KW-0812">Transmembrane</keyword>
<evidence type="ECO:0000256" key="8">
    <source>
        <dbReference type="SAM" id="Phobius"/>
    </source>
</evidence>
<name>A0A1Y6CAH6_9NEIS</name>
<keyword evidence="3" id="KW-0813">Transport</keyword>
<evidence type="ECO:0000313" key="9">
    <source>
        <dbReference type="EMBL" id="SMF44589.1"/>
    </source>
</evidence>
<dbReference type="InterPro" id="IPR004626">
    <property type="entry name" value="RarD"/>
</dbReference>